<dbReference type="EMBL" id="BAABKG010000005">
    <property type="protein sequence ID" value="GAA5154857.1"/>
    <property type="molecule type" value="Genomic_DNA"/>
</dbReference>
<evidence type="ECO:0000313" key="2">
    <source>
        <dbReference type="EMBL" id="GAA5154857.1"/>
    </source>
</evidence>
<reference evidence="3" key="1">
    <citation type="journal article" date="2019" name="Int. J. Syst. Evol. Microbiol.">
        <title>The Global Catalogue of Microorganisms (GCM) 10K type strain sequencing project: providing services to taxonomists for standard genome sequencing and annotation.</title>
        <authorList>
            <consortium name="The Broad Institute Genomics Platform"/>
            <consortium name="The Broad Institute Genome Sequencing Center for Infectious Disease"/>
            <person name="Wu L."/>
            <person name="Ma J."/>
        </authorList>
    </citation>
    <scope>NUCLEOTIDE SEQUENCE [LARGE SCALE GENOMIC DNA]</scope>
    <source>
        <strain evidence="3">JCM 18459</strain>
    </source>
</reference>
<protein>
    <submittedName>
        <fullName evidence="2">Uncharacterized protein</fullName>
    </submittedName>
</protein>
<evidence type="ECO:0000313" key="3">
    <source>
        <dbReference type="Proteomes" id="UP001500221"/>
    </source>
</evidence>
<sequence>MLTLAAGIRAPRTDPKTTEGLEQREITATGADFFAARAAIDDQKPDDWTVLYVRVEPVS</sequence>
<comment type="caution">
    <text evidence="2">The sequence shown here is derived from an EMBL/GenBank/DDBJ whole genome shotgun (WGS) entry which is preliminary data.</text>
</comment>
<gene>
    <name evidence="2" type="ORF">GCM10023340_39080</name>
</gene>
<dbReference type="RefSeq" id="WP_345462720.1">
    <property type="nucleotide sequence ID" value="NZ_BAABKG010000005.1"/>
</dbReference>
<feature type="compositionally biased region" description="Basic and acidic residues" evidence="1">
    <location>
        <begin position="11"/>
        <end position="20"/>
    </location>
</feature>
<evidence type="ECO:0000256" key="1">
    <source>
        <dbReference type="SAM" id="MobiDB-lite"/>
    </source>
</evidence>
<accession>A0ABP9PZL3</accession>
<proteinExistence type="predicted"/>
<feature type="region of interest" description="Disordered" evidence="1">
    <location>
        <begin position="1"/>
        <end position="20"/>
    </location>
</feature>
<dbReference type="Proteomes" id="UP001500221">
    <property type="component" value="Unassembled WGS sequence"/>
</dbReference>
<organism evidence="2 3">
    <name type="scientific">Nocardioides marinquilinus</name>
    <dbReference type="NCBI Taxonomy" id="1210400"/>
    <lineage>
        <taxon>Bacteria</taxon>
        <taxon>Bacillati</taxon>
        <taxon>Actinomycetota</taxon>
        <taxon>Actinomycetes</taxon>
        <taxon>Propionibacteriales</taxon>
        <taxon>Nocardioidaceae</taxon>
        <taxon>Nocardioides</taxon>
    </lineage>
</organism>
<keyword evidence="3" id="KW-1185">Reference proteome</keyword>
<name>A0ABP9PZL3_9ACTN</name>